<gene>
    <name evidence="1" type="ORF">ACH5RR_021963</name>
</gene>
<dbReference type="PANTHER" id="PTHR48475">
    <property type="entry name" value="RIBONUCLEASE H"/>
    <property type="match status" value="1"/>
</dbReference>
<keyword evidence="2" id="KW-1185">Reference proteome</keyword>
<evidence type="ECO:0000313" key="1">
    <source>
        <dbReference type="EMBL" id="KAL3515061.1"/>
    </source>
</evidence>
<protein>
    <recommendedName>
        <fullName evidence="3">RNase H type-1 domain-containing protein</fullName>
    </recommendedName>
</protein>
<comment type="caution">
    <text evidence="1">The sequence shown here is derived from an EMBL/GenBank/DDBJ whole genome shotgun (WGS) entry which is preliminary data.</text>
</comment>
<dbReference type="Proteomes" id="UP001630127">
    <property type="component" value="Unassembled WGS sequence"/>
</dbReference>
<proteinExistence type="predicted"/>
<evidence type="ECO:0008006" key="3">
    <source>
        <dbReference type="Google" id="ProtNLM"/>
    </source>
</evidence>
<dbReference type="AlphaFoldDB" id="A0ABD2Z6G3"/>
<name>A0ABD2Z6G3_9GENT</name>
<dbReference type="EMBL" id="JBJUIK010000010">
    <property type="protein sequence ID" value="KAL3515061.1"/>
    <property type="molecule type" value="Genomic_DNA"/>
</dbReference>
<dbReference type="PANTHER" id="PTHR48475:SF1">
    <property type="entry name" value="RNASE H TYPE-1 DOMAIN-CONTAINING PROTEIN"/>
    <property type="match status" value="1"/>
</dbReference>
<evidence type="ECO:0000313" key="2">
    <source>
        <dbReference type="Proteomes" id="UP001630127"/>
    </source>
</evidence>
<organism evidence="1 2">
    <name type="scientific">Cinchona calisaya</name>
    <dbReference type="NCBI Taxonomy" id="153742"/>
    <lineage>
        <taxon>Eukaryota</taxon>
        <taxon>Viridiplantae</taxon>
        <taxon>Streptophyta</taxon>
        <taxon>Embryophyta</taxon>
        <taxon>Tracheophyta</taxon>
        <taxon>Spermatophyta</taxon>
        <taxon>Magnoliopsida</taxon>
        <taxon>eudicotyledons</taxon>
        <taxon>Gunneridae</taxon>
        <taxon>Pentapetalae</taxon>
        <taxon>asterids</taxon>
        <taxon>lamiids</taxon>
        <taxon>Gentianales</taxon>
        <taxon>Rubiaceae</taxon>
        <taxon>Cinchonoideae</taxon>
        <taxon>Cinchoneae</taxon>
        <taxon>Cinchona</taxon>
    </lineage>
</organism>
<accession>A0ABD2Z6G3</accession>
<reference evidence="1 2" key="1">
    <citation type="submission" date="2024-11" db="EMBL/GenBank/DDBJ databases">
        <title>A near-complete genome assembly of Cinchona calisaya.</title>
        <authorList>
            <person name="Lian D.C."/>
            <person name="Zhao X.W."/>
            <person name="Wei L."/>
        </authorList>
    </citation>
    <scope>NUCLEOTIDE SEQUENCE [LARGE SCALE GENOMIC DNA]</scope>
    <source>
        <tissue evidence="1">Nenye</tissue>
    </source>
</reference>
<sequence>MPYHCSILKLGRQFDALKFTHIPRSRNVFADVLATLSSMISHPDGTVIEPITIQVLEKPGYCCTLDAESDGFSWFHDIKEFLDKDNYPLRASTSDKKFLRQMSIKFFLNDNVLYRRMIDLGLLRCVDKK</sequence>